<dbReference type="EMBL" id="CAICTM010000200">
    <property type="protein sequence ID" value="CAB9504577.1"/>
    <property type="molecule type" value="Genomic_DNA"/>
</dbReference>
<organism evidence="3 4">
    <name type="scientific">Seminavis robusta</name>
    <dbReference type="NCBI Taxonomy" id="568900"/>
    <lineage>
        <taxon>Eukaryota</taxon>
        <taxon>Sar</taxon>
        <taxon>Stramenopiles</taxon>
        <taxon>Ochrophyta</taxon>
        <taxon>Bacillariophyta</taxon>
        <taxon>Bacillariophyceae</taxon>
        <taxon>Bacillariophycidae</taxon>
        <taxon>Naviculales</taxon>
        <taxon>Naviculaceae</taxon>
        <taxon>Seminavis</taxon>
    </lineage>
</organism>
<feature type="transmembrane region" description="Helical" evidence="2">
    <location>
        <begin position="129"/>
        <end position="151"/>
    </location>
</feature>
<dbReference type="Proteomes" id="UP001153069">
    <property type="component" value="Unassembled WGS sequence"/>
</dbReference>
<feature type="compositionally biased region" description="Acidic residues" evidence="1">
    <location>
        <begin position="33"/>
        <end position="42"/>
    </location>
</feature>
<feature type="transmembrane region" description="Helical" evidence="2">
    <location>
        <begin position="157"/>
        <end position="177"/>
    </location>
</feature>
<name>A0A9N8DKY3_9STRA</name>
<evidence type="ECO:0000256" key="2">
    <source>
        <dbReference type="SAM" id="Phobius"/>
    </source>
</evidence>
<accession>A0A9N8DKY3</accession>
<dbReference type="AlphaFoldDB" id="A0A9N8DKY3"/>
<keyword evidence="4" id="KW-1185">Reference proteome</keyword>
<evidence type="ECO:0000313" key="3">
    <source>
        <dbReference type="EMBL" id="CAB9504577.1"/>
    </source>
</evidence>
<feature type="region of interest" description="Disordered" evidence="1">
    <location>
        <begin position="1"/>
        <end position="42"/>
    </location>
</feature>
<keyword evidence="2" id="KW-0812">Transmembrane</keyword>
<protein>
    <recommendedName>
        <fullName evidence="5">Transmembrane protein</fullName>
    </recommendedName>
</protein>
<keyword evidence="2" id="KW-1133">Transmembrane helix</keyword>
<evidence type="ECO:0000313" key="4">
    <source>
        <dbReference type="Proteomes" id="UP001153069"/>
    </source>
</evidence>
<evidence type="ECO:0000256" key="1">
    <source>
        <dbReference type="SAM" id="MobiDB-lite"/>
    </source>
</evidence>
<gene>
    <name evidence="3" type="ORF">SEMRO_201_G085120.1</name>
</gene>
<keyword evidence="2" id="KW-0472">Membrane</keyword>
<proteinExistence type="predicted"/>
<sequence length="261" mass="27957">MSSEALLPSPEEGAATANGAANGTFTNPFGAATDEEEEEPVVEEELEIPEDIAAGFVIPLGVFPPMKRLYPVFQGGYSTASLGNPLPARLAEHCASSSSSMSGEALEELWKDLMNIIGEPVTKYHTRRLYIVASMALLVIVAVPFLIPLMIHSSSTRGVSIFILLLIAGLFGGVQFLKCATQEPLQMAIKDITELHSPGWKENARVTLKLVQPQQACCSSCPSCCCGGCFGSGSTAGKEEMILLFQKYVPVSERRAQIAFV</sequence>
<evidence type="ECO:0008006" key="5">
    <source>
        <dbReference type="Google" id="ProtNLM"/>
    </source>
</evidence>
<feature type="compositionally biased region" description="Low complexity" evidence="1">
    <location>
        <begin position="13"/>
        <end position="27"/>
    </location>
</feature>
<reference evidence="3" key="1">
    <citation type="submission" date="2020-06" db="EMBL/GenBank/DDBJ databases">
        <authorList>
            <consortium name="Plant Systems Biology data submission"/>
        </authorList>
    </citation>
    <scope>NUCLEOTIDE SEQUENCE</scope>
    <source>
        <strain evidence="3">D6</strain>
    </source>
</reference>
<comment type="caution">
    <text evidence="3">The sequence shown here is derived from an EMBL/GenBank/DDBJ whole genome shotgun (WGS) entry which is preliminary data.</text>
</comment>